<dbReference type="RefSeq" id="WP_100115570.1">
    <property type="nucleotide sequence ID" value="NZ_JBNPAZ010000005.1"/>
</dbReference>
<reference evidence="2 3" key="1">
    <citation type="journal article" date="2017" name="MBio">
        <title>Type VI secretion-mediated competition in the bee gut microbiome.</title>
        <authorList>
            <person name="Steele M.I."/>
            <person name="Kwong W.K."/>
            <person name="Powell J.E."/>
            <person name="Whiteley M."/>
            <person name="Moran N.A."/>
        </authorList>
    </citation>
    <scope>NUCLEOTIDE SEQUENCE [LARGE SCALE GENOMIC DNA]</scope>
    <source>
        <strain evidence="2 3">PEB0171</strain>
    </source>
</reference>
<feature type="signal peptide" evidence="1">
    <location>
        <begin position="1"/>
        <end position="19"/>
    </location>
</feature>
<feature type="chain" id="PRO_5014770486" description="DUF3828 domain-containing protein" evidence="1">
    <location>
        <begin position="20"/>
        <end position="168"/>
    </location>
</feature>
<dbReference type="AlphaFoldDB" id="A0A2N9Y4M7"/>
<dbReference type="Proteomes" id="UP000231094">
    <property type="component" value="Unassembled WGS sequence"/>
</dbReference>
<gene>
    <name evidence="2" type="ORF">BHC47_11320</name>
</gene>
<sequence>MKKLLLAVLGLCISSCVFAEIFRPKVNYIKRIYEESIKLESGEINYNPHFYLKYFDSNIRKIYERDDEYQKATGGIACIDYDVLWQGQDLDPNAKLTFTQPTGNKVKVTIGATKGFEKRSVTYQVICLKETNDCKITEIFEGGKSFTKDKSKCLDDFYRTEIKKHRNK</sequence>
<comment type="caution">
    <text evidence="2">The sequence shown here is derived from an EMBL/GenBank/DDBJ whole genome shotgun (WGS) entry which is preliminary data.</text>
</comment>
<evidence type="ECO:0000256" key="1">
    <source>
        <dbReference type="SAM" id="SignalP"/>
    </source>
</evidence>
<evidence type="ECO:0000313" key="3">
    <source>
        <dbReference type="Proteomes" id="UP000231094"/>
    </source>
</evidence>
<keyword evidence="1" id="KW-0732">Signal</keyword>
<proteinExistence type="predicted"/>
<organism evidence="2 3">
    <name type="scientific">Snodgrassella alvi</name>
    <dbReference type="NCBI Taxonomy" id="1196083"/>
    <lineage>
        <taxon>Bacteria</taxon>
        <taxon>Pseudomonadati</taxon>
        <taxon>Pseudomonadota</taxon>
        <taxon>Betaproteobacteria</taxon>
        <taxon>Neisseriales</taxon>
        <taxon>Neisseriaceae</taxon>
        <taxon>Snodgrassella</taxon>
    </lineage>
</organism>
<evidence type="ECO:0000313" key="2">
    <source>
        <dbReference type="EMBL" id="PIT62954.1"/>
    </source>
</evidence>
<name>A0A2N9Y4M7_9NEIS</name>
<protein>
    <recommendedName>
        <fullName evidence="4">DUF3828 domain-containing protein</fullName>
    </recommendedName>
</protein>
<evidence type="ECO:0008006" key="4">
    <source>
        <dbReference type="Google" id="ProtNLM"/>
    </source>
</evidence>
<dbReference type="EMBL" id="MEIV01000040">
    <property type="protein sequence ID" value="PIT62954.1"/>
    <property type="molecule type" value="Genomic_DNA"/>
</dbReference>
<accession>A0A2N9Y4M7</accession>